<reference evidence="2" key="1">
    <citation type="submission" date="2014-09" db="EMBL/GenBank/DDBJ databases">
        <title>Genome sequence of the luminous mushroom Mycena chlorophos for searching fungal bioluminescence genes.</title>
        <authorList>
            <person name="Tanaka Y."/>
            <person name="Kasuga D."/>
            <person name="Oba Y."/>
            <person name="Hase S."/>
            <person name="Sato K."/>
            <person name="Oba Y."/>
            <person name="Sakakibara Y."/>
        </authorList>
    </citation>
    <scope>NUCLEOTIDE SEQUENCE</scope>
</reference>
<proteinExistence type="predicted"/>
<evidence type="ECO:0000313" key="2">
    <source>
        <dbReference type="EMBL" id="GAT53162.1"/>
    </source>
</evidence>
<feature type="compositionally biased region" description="Low complexity" evidence="1">
    <location>
        <begin position="202"/>
        <end position="213"/>
    </location>
</feature>
<gene>
    <name evidence="2" type="ORF">MCHLO_10153</name>
</gene>
<dbReference type="Proteomes" id="UP000815677">
    <property type="component" value="Unassembled WGS sequence"/>
</dbReference>
<feature type="region of interest" description="Disordered" evidence="1">
    <location>
        <begin position="236"/>
        <end position="260"/>
    </location>
</feature>
<feature type="region of interest" description="Disordered" evidence="1">
    <location>
        <begin position="95"/>
        <end position="116"/>
    </location>
</feature>
<dbReference type="EMBL" id="DF848207">
    <property type="protein sequence ID" value="GAT53162.1"/>
    <property type="molecule type" value="Genomic_DNA"/>
</dbReference>
<protein>
    <submittedName>
        <fullName evidence="2">Uncharacterized protein</fullName>
    </submittedName>
</protein>
<organism evidence="2 3">
    <name type="scientific">Mycena chlorophos</name>
    <name type="common">Agaric fungus</name>
    <name type="synonym">Agaricus chlorophos</name>
    <dbReference type="NCBI Taxonomy" id="658473"/>
    <lineage>
        <taxon>Eukaryota</taxon>
        <taxon>Fungi</taxon>
        <taxon>Dikarya</taxon>
        <taxon>Basidiomycota</taxon>
        <taxon>Agaricomycotina</taxon>
        <taxon>Agaricomycetes</taxon>
        <taxon>Agaricomycetidae</taxon>
        <taxon>Agaricales</taxon>
        <taxon>Marasmiineae</taxon>
        <taxon>Mycenaceae</taxon>
        <taxon>Mycena</taxon>
    </lineage>
</organism>
<name>A0ABQ0LQ18_MYCCL</name>
<evidence type="ECO:0000256" key="1">
    <source>
        <dbReference type="SAM" id="MobiDB-lite"/>
    </source>
</evidence>
<accession>A0ABQ0LQ18</accession>
<feature type="compositionally biased region" description="Basic and acidic residues" evidence="1">
    <location>
        <begin position="97"/>
        <end position="107"/>
    </location>
</feature>
<evidence type="ECO:0000313" key="3">
    <source>
        <dbReference type="Proteomes" id="UP000815677"/>
    </source>
</evidence>
<feature type="region of interest" description="Disordered" evidence="1">
    <location>
        <begin position="193"/>
        <end position="213"/>
    </location>
</feature>
<keyword evidence="3" id="KW-1185">Reference proteome</keyword>
<sequence>MLSLPVYTTASPLPLLSLPGAACDEKPLRLFGAGAECAPTHEGQSLTSQREPFPIVAWPVRRGTSGMFAIFGQRRWRLFLDYIPTTPSGAVVAPAPVHDDDRGDDAPPHTSSPLPNKRMRSVYPDICVSSGVVSGCLSRWRIFGQCCREHQQLLDYIPTHNDPVHPGRERHPKTVLAWRCLNTFASRVFSPVKPNGRDDPASTHPPTAHAPPTFCRTQPMIVLSCCRPRRMADTHAGRGAHSLSPAHHRHPTSAVRPSTLPIPMRDSVPCASPSGTTCFGACTSSYTRSDLGPSRAHSRRIAGAFPPRENAAKMSVCMPNGRARHGSSHHSMKTDGACPPRSSPHFCVATTLDGDVGLPEQPMVSRETVAGSDDGLQCSTGTWTWPRLLQDHVAHSSFVKGGLVGSYSSFGSSFAPDHDDDVDIAFRRRRSLSCIARCTMKDAPLRVRVWPSSVQTNRHCGGQCDTFHEEPNTSASRIRRQSSIARLGDNLICIH</sequence>